<sequence>MADITYSAPASAGIREKIATFFDGVIEGLARMAEMNSRVRQMNALMNLSDEQLAARGLRREDIARHVFSDSLYL</sequence>
<reference evidence="1 2" key="1">
    <citation type="submission" date="2016-10" db="EMBL/GenBank/DDBJ databases">
        <authorList>
            <person name="de Groot N.N."/>
        </authorList>
    </citation>
    <scope>NUCLEOTIDE SEQUENCE [LARGE SCALE GENOMIC DNA]</scope>
    <source>
        <strain evidence="1 2">DSM 23413</strain>
    </source>
</reference>
<evidence type="ECO:0008006" key="3">
    <source>
        <dbReference type="Google" id="ProtNLM"/>
    </source>
</evidence>
<name>A0A1H5TWY3_9RHOB</name>
<accession>A0A1H5TWY3</accession>
<dbReference type="RefSeq" id="WP_104007054.1">
    <property type="nucleotide sequence ID" value="NZ_FNVD01000003.1"/>
</dbReference>
<proteinExistence type="predicted"/>
<protein>
    <recommendedName>
        <fullName evidence="3">DUF1127 domain-containing protein</fullName>
    </recommendedName>
</protein>
<gene>
    <name evidence="1" type="ORF">SAMN05421751_10372</name>
</gene>
<organism evidence="1 2">
    <name type="scientific">Jhaorihella thermophila</name>
    <dbReference type="NCBI Taxonomy" id="488547"/>
    <lineage>
        <taxon>Bacteria</taxon>
        <taxon>Pseudomonadati</taxon>
        <taxon>Pseudomonadota</taxon>
        <taxon>Alphaproteobacteria</taxon>
        <taxon>Rhodobacterales</taxon>
        <taxon>Paracoccaceae</taxon>
        <taxon>Jhaorihella</taxon>
    </lineage>
</organism>
<dbReference type="Proteomes" id="UP000236742">
    <property type="component" value="Unassembled WGS sequence"/>
</dbReference>
<keyword evidence="2" id="KW-1185">Reference proteome</keyword>
<evidence type="ECO:0000313" key="2">
    <source>
        <dbReference type="Proteomes" id="UP000236742"/>
    </source>
</evidence>
<evidence type="ECO:0000313" key="1">
    <source>
        <dbReference type="EMBL" id="SEF67344.1"/>
    </source>
</evidence>
<dbReference type="EMBL" id="FNVD01000003">
    <property type="protein sequence ID" value="SEF67344.1"/>
    <property type="molecule type" value="Genomic_DNA"/>
</dbReference>
<dbReference type="AlphaFoldDB" id="A0A1H5TWY3"/>
<dbReference type="OrthoDB" id="7867799at2"/>